<comment type="caution">
    <text evidence="12">The sequence shown here is derived from an EMBL/GenBank/DDBJ whole genome shotgun (WGS) entry which is preliminary data.</text>
</comment>
<dbReference type="InterPro" id="IPR051793">
    <property type="entry name" value="NADH:flavin_oxidoreductase"/>
</dbReference>
<dbReference type="Gene3D" id="3.20.20.70">
    <property type="entry name" value="Aldolase class I"/>
    <property type="match status" value="1"/>
</dbReference>
<reference evidence="13" key="1">
    <citation type="journal article" date="2019" name="Int. J. Syst. Evol. Microbiol.">
        <title>The Global Catalogue of Microorganisms (GCM) 10K type strain sequencing project: providing services to taxonomists for standard genome sequencing and annotation.</title>
        <authorList>
            <consortium name="The Broad Institute Genomics Platform"/>
            <consortium name="The Broad Institute Genome Sequencing Center for Infectious Disease"/>
            <person name="Wu L."/>
            <person name="Ma J."/>
        </authorList>
    </citation>
    <scope>NUCLEOTIDE SEQUENCE [LARGE SCALE GENOMIC DNA]</scope>
    <source>
        <strain evidence="13">CGMCC 1.10130</strain>
    </source>
</reference>
<name>A0A8J2XNH5_9GAMM</name>
<keyword evidence="4" id="KW-0285">Flavoprotein</keyword>
<dbReference type="Pfam" id="PF00724">
    <property type="entry name" value="Oxidored_FMN"/>
    <property type="match status" value="1"/>
</dbReference>
<comment type="similarity">
    <text evidence="3">In the N-terminal section; belongs to the NADH:flavin oxidoreductase/NADH oxidase family.</text>
</comment>
<dbReference type="SUPFAM" id="SSF51971">
    <property type="entry name" value="Nucleotide-binding domain"/>
    <property type="match status" value="1"/>
</dbReference>
<dbReference type="PANTHER" id="PTHR42917:SF2">
    <property type="entry name" value="2,4-DIENOYL-COA REDUCTASE [(2E)-ENOYL-COA-PRODUCING]"/>
    <property type="match status" value="1"/>
</dbReference>
<evidence type="ECO:0000259" key="10">
    <source>
        <dbReference type="Pfam" id="PF00724"/>
    </source>
</evidence>
<sequence>MLGFNATDLRNDNETVMADHNKPAIEKYSNMLAPLDLGFTVLRNRVLMGSMHTGLEEERGGFDKLAEFYRARAEGGVGLIVTGGIAPNFRGRLAPNGCQLSFPWQLGKHRKVTTAVHQGGGKICLQILHAGRYGYHPLSVSASAIKAPISPFKPSELSVRGISKTIKDFANTAKLAQRAGYDGVEIMGSEGYLINQFICARTNQRQDEWGGSYQNRIRLALEIVAATRRKVGTDFIIIFRLSMLDLVEQGSSWDEVIELAKALEHAGVTIINTGIGWHEARIPTIATSVPRAAFSWVTEKLKPHVSIPLVTTNRINDPQVAEDILRQGQADMVSMARPMLADPEFVNKAARDEADLINTCIACNQACLDHVFKGKRASCLVNPLACYETELLMTPATKRKAIGVIGAGPAGLAVSCYAAERGHQVVLMDKADDIGGQFNIAKQIPGKEEFYETLRYFRNRLRQLGVDVRLGQVQSVDSLKALGLDELVVATGIEPRMPDIEGIEHDSVLSYLQVIRDKCPVGERVAIIGAGGIGFDVAEYLVQHGESSTLKPQQWLDEWQIDPALAQRGGLKNDSGSSIQAARKVYLLQRKTSKVGAGLGKTTGWIHRESLKKHGVEMIAGAQYQRIDEQGLHLAINGEPRLLEVDSVIVCAGQKPDRNLYHALQQAGFAPHLIGGADEAAELDAKRAIRQGAELAAKL</sequence>
<feature type="domain" description="NADH:flavin oxidoreductase/NADH oxidase N-terminal" evidence="10">
    <location>
        <begin position="32"/>
        <end position="352"/>
    </location>
</feature>
<keyword evidence="13" id="KW-1185">Reference proteome</keyword>
<dbReference type="PANTHER" id="PTHR42917">
    <property type="entry name" value="2,4-DIENOYL-COA REDUCTASE"/>
    <property type="match status" value="1"/>
</dbReference>
<feature type="domain" description="FAD/NAD(P)-binding" evidence="11">
    <location>
        <begin position="403"/>
        <end position="668"/>
    </location>
</feature>
<dbReference type="GO" id="GO:0051536">
    <property type="term" value="F:iron-sulfur cluster binding"/>
    <property type="evidence" value="ECO:0007669"/>
    <property type="project" value="UniProtKB-KW"/>
</dbReference>
<evidence type="ECO:0000256" key="7">
    <source>
        <dbReference type="ARBA" id="ARBA00023002"/>
    </source>
</evidence>
<evidence type="ECO:0000256" key="8">
    <source>
        <dbReference type="ARBA" id="ARBA00023004"/>
    </source>
</evidence>
<evidence type="ECO:0000256" key="4">
    <source>
        <dbReference type="ARBA" id="ARBA00022630"/>
    </source>
</evidence>
<dbReference type="GO" id="GO:0033543">
    <property type="term" value="P:fatty acid beta-oxidation, unsaturated, even number, reductase/isomerase pathway"/>
    <property type="evidence" value="ECO:0007669"/>
    <property type="project" value="TreeGrafter"/>
</dbReference>
<organism evidence="12 13">
    <name type="scientific">Neiella marina</name>
    <dbReference type="NCBI Taxonomy" id="508461"/>
    <lineage>
        <taxon>Bacteria</taxon>
        <taxon>Pseudomonadati</taxon>
        <taxon>Pseudomonadota</taxon>
        <taxon>Gammaproteobacteria</taxon>
        <taxon>Alteromonadales</taxon>
        <taxon>Echinimonadaceae</taxon>
        <taxon>Neiella</taxon>
    </lineage>
</organism>
<evidence type="ECO:0000313" key="12">
    <source>
        <dbReference type="EMBL" id="GGA73328.1"/>
    </source>
</evidence>
<keyword evidence="8" id="KW-0408">Iron</keyword>
<dbReference type="EMBL" id="BMDX01000005">
    <property type="protein sequence ID" value="GGA73328.1"/>
    <property type="molecule type" value="Genomic_DNA"/>
</dbReference>
<dbReference type="GO" id="GO:0046872">
    <property type="term" value="F:metal ion binding"/>
    <property type="evidence" value="ECO:0007669"/>
    <property type="project" value="UniProtKB-KW"/>
</dbReference>
<dbReference type="PRINTS" id="PR00469">
    <property type="entry name" value="PNDRDTASEII"/>
</dbReference>
<dbReference type="Pfam" id="PF07992">
    <property type="entry name" value="Pyr_redox_2"/>
    <property type="match status" value="1"/>
</dbReference>
<keyword evidence="7" id="KW-0560">Oxidoreductase</keyword>
<keyword evidence="5" id="KW-0288">FMN</keyword>
<evidence type="ECO:0000256" key="1">
    <source>
        <dbReference type="ARBA" id="ARBA00001917"/>
    </source>
</evidence>
<evidence type="ECO:0000256" key="6">
    <source>
        <dbReference type="ARBA" id="ARBA00022723"/>
    </source>
</evidence>
<proteinExistence type="inferred from homology"/>
<dbReference type="Gene3D" id="3.50.50.60">
    <property type="entry name" value="FAD/NAD(P)-binding domain"/>
    <property type="match status" value="1"/>
</dbReference>
<gene>
    <name evidence="12" type="ORF">GCM10011369_13830</name>
</gene>
<dbReference type="SUPFAM" id="SSF51905">
    <property type="entry name" value="FAD/NAD(P)-binding domain"/>
    <property type="match status" value="1"/>
</dbReference>
<dbReference type="GO" id="GO:0008670">
    <property type="term" value="F:2,4-dienoyl-CoA reductase (NADPH) activity"/>
    <property type="evidence" value="ECO:0007669"/>
    <property type="project" value="TreeGrafter"/>
</dbReference>
<dbReference type="FunFam" id="3.20.20.70:FF:000082">
    <property type="entry name" value="NADPH-dependent 2,4-dienoyl-CoA reductase"/>
    <property type="match status" value="1"/>
</dbReference>
<dbReference type="InterPro" id="IPR023753">
    <property type="entry name" value="FAD/NAD-binding_dom"/>
</dbReference>
<dbReference type="Proteomes" id="UP000619743">
    <property type="component" value="Unassembled WGS sequence"/>
</dbReference>
<dbReference type="SUPFAM" id="SSF51395">
    <property type="entry name" value="FMN-linked oxidoreductases"/>
    <property type="match status" value="1"/>
</dbReference>
<dbReference type="GO" id="GO:0010181">
    <property type="term" value="F:FMN binding"/>
    <property type="evidence" value="ECO:0007669"/>
    <property type="project" value="InterPro"/>
</dbReference>
<evidence type="ECO:0000256" key="2">
    <source>
        <dbReference type="ARBA" id="ARBA00001966"/>
    </source>
</evidence>
<evidence type="ECO:0000256" key="5">
    <source>
        <dbReference type="ARBA" id="ARBA00022643"/>
    </source>
</evidence>
<keyword evidence="9" id="KW-0411">Iron-sulfur</keyword>
<dbReference type="CDD" id="cd02930">
    <property type="entry name" value="DCR_FMN"/>
    <property type="match status" value="1"/>
</dbReference>
<evidence type="ECO:0000313" key="13">
    <source>
        <dbReference type="Proteomes" id="UP000619743"/>
    </source>
</evidence>
<dbReference type="AlphaFoldDB" id="A0A8J2XNH5"/>
<dbReference type="InterPro" id="IPR036188">
    <property type="entry name" value="FAD/NAD-bd_sf"/>
</dbReference>
<protein>
    <submittedName>
        <fullName evidence="12">NADPH-dependent 2,4-dienoyl-CoA reductase</fullName>
    </submittedName>
</protein>
<comment type="cofactor">
    <cofactor evidence="1">
        <name>FMN</name>
        <dbReference type="ChEBI" id="CHEBI:58210"/>
    </cofactor>
</comment>
<dbReference type="InterPro" id="IPR001155">
    <property type="entry name" value="OxRdtase_FMN_N"/>
</dbReference>
<dbReference type="InterPro" id="IPR013785">
    <property type="entry name" value="Aldolase_TIM"/>
</dbReference>
<dbReference type="PRINTS" id="PR00368">
    <property type="entry name" value="FADPNR"/>
</dbReference>
<evidence type="ECO:0000259" key="11">
    <source>
        <dbReference type="Pfam" id="PF07992"/>
    </source>
</evidence>
<accession>A0A8J2XNH5</accession>
<evidence type="ECO:0000256" key="3">
    <source>
        <dbReference type="ARBA" id="ARBA00011048"/>
    </source>
</evidence>
<evidence type="ECO:0000256" key="9">
    <source>
        <dbReference type="ARBA" id="ARBA00023014"/>
    </source>
</evidence>
<keyword evidence="6" id="KW-0479">Metal-binding</keyword>
<dbReference type="Gene3D" id="3.40.50.720">
    <property type="entry name" value="NAD(P)-binding Rossmann-like Domain"/>
    <property type="match status" value="1"/>
</dbReference>
<dbReference type="FunFam" id="3.50.50.60:FF:000113">
    <property type="entry name" value="NADPH-dependent 2,4-dienoyl-CoA reductase"/>
    <property type="match status" value="1"/>
</dbReference>
<comment type="cofactor">
    <cofactor evidence="2">
        <name>[4Fe-4S] cluster</name>
        <dbReference type="ChEBI" id="CHEBI:49883"/>
    </cofactor>
</comment>